<keyword evidence="3" id="KW-0238">DNA-binding</keyword>
<feature type="domain" description="Tn3 transposase DDE" evidence="5">
    <location>
        <begin position="580"/>
        <end position="966"/>
    </location>
</feature>
<feature type="domain" description="DUF4158" evidence="6">
    <location>
        <begin position="6"/>
        <end position="165"/>
    </location>
</feature>
<dbReference type="InterPro" id="IPR025296">
    <property type="entry name" value="DUF4158"/>
</dbReference>
<reference evidence="7 8" key="1">
    <citation type="submission" date="2024-09" db="EMBL/GenBank/DDBJ databases">
        <title>Nodulacao em especies de Leguminosae Basais da Amazonia e Caracterizacao dos Rizobios e Bacterias Associadas aos Nodulos.</title>
        <authorList>
            <person name="Jambeiro I.C.A."/>
            <person name="Lopes I.S."/>
            <person name="Aguiar E.R.G.R."/>
            <person name="Santos A.F.J."/>
            <person name="Dos Santos J.M.F."/>
            <person name="Gross E."/>
        </authorList>
    </citation>
    <scope>NUCLEOTIDE SEQUENCE [LARGE SCALE GENOMIC DNA]</scope>
    <source>
        <strain evidence="7 8">BRUESC1165</strain>
    </source>
</reference>
<dbReference type="InterPro" id="IPR002513">
    <property type="entry name" value="Tn3_Tnp_DDE_dom"/>
</dbReference>
<comment type="similarity">
    <text evidence="1">Belongs to the transposase 7 family.</text>
</comment>
<gene>
    <name evidence="7" type="ORF">ACETIH_06920</name>
</gene>
<comment type="caution">
    <text evidence="7">The sequence shown here is derived from an EMBL/GenBank/DDBJ whole genome shotgun (WGS) entry which is preliminary data.</text>
</comment>
<keyword evidence="2" id="KW-0815">Transposition</keyword>
<dbReference type="EMBL" id="JBHOMY010000016">
    <property type="protein sequence ID" value="MFC1456457.1"/>
    <property type="molecule type" value="Genomic_DNA"/>
</dbReference>
<accession>A0ABV6Y5C3</accession>
<organism evidence="7 8">
    <name type="scientific">Microvirga arabica</name>
    <dbReference type="NCBI Taxonomy" id="1128671"/>
    <lineage>
        <taxon>Bacteria</taxon>
        <taxon>Pseudomonadati</taxon>
        <taxon>Pseudomonadota</taxon>
        <taxon>Alphaproteobacteria</taxon>
        <taxon>Hyphomicrobiales</taxon>
        <taxon>Methylobacteriaceae</taxon>
        <taxon>Microvirga</taxon>
    </lineage>
</organism>
<dbReference type="InterPro" id="IPR047653">
    <property type="entry name" value="Tn3-like_transpos"/>
</dbReference>
<dbReference type="Pfam" id="PF01526">
    <property type="entry name" value="DDE_Tnp_Tn3"/>
    <property type="match status" value="1"/>
</dbReference>
<evidence type="ECO:0000259" key="6">
    <source>
        <dbReference type="Pfam" id="PF13700"/>
    </source>
</evidence>
<proteinExistence type="inferred from homology"/>
<evidence type="ECO:0000256" key="2">
    <source>
        <dbReference type="ARBA" id="ARBA00022578"/>
    </source>
</evidence>
<dbReference type="NCBIfam" id="NF033527">
    <property type="entry name" value="transpos_Tn3"/>
    <property type="match status" value="1"/>
</dbReference>
<name>A0ABV6Y5C3_9HYPH</name>
<evidence type="ECO:0000259" key="5">
    <source>
        <dbReference type="Pfam" id="PF01526"/>
    </source>
</evidence>
<evidence type="ECO:0000313" key="8">
    <source>
        <dbReference type="Proteomes" id="UP001593940"/>
    </source>
</evidence>
<keyword evidence="8" id="KW-1185">Reference proteome</keyword>
<evidence type="ECO:0000256" key="4">
    <source>
        <dbReference type="ARBA" id="ARBA00023172"/>
    </source>
</evidence>
<evidence type="ECO:0000313" key="7">
    <source>
        <dbReference type="EMBL" id="MFC1456457.1"/>
    </source>
</evidence>
<sequence length="991" mass="111009">MARRKLLSLEERQALLGIPDDEASLIRHYTLSPQDRLQAEVRRRSHNQLGYAVQLCLMRYPGRILGVDESPPAAMVAYVAEQLEADPGVFALYSRRYHTRFDHSRRLTQYLGVRTATREDRRAALVAAINAAMATDQGLPIVTAVVDAFRERGALLLPVGALETIGIAGRAIARQRAEAALLEGLSADQLDSLDALLTVDPAIQQTRFSWLRTAPDAPGSDNLIGLMDRLAFIRSMLVDPQRRERIHPERWIQIVREGDAAPAWLVADFSANRRRATIIAQLITLGERLTDEAVTMFNKLIGRLFARANTRRKQKYADTRQETTNALRLFRDTLRALVVASDTGRNAIDVLDDEIGWHRLLQAKLEVEVMVRDADPDPLVLAAERYGPVRKYAARFLETFTFRSSRRHDSLMAAIGTLKTLNAAGRRTLPERVPVGHLTSQVRKLIFAEVKPDRRLYEIATLAALRDGLRSGDIWVEGSRAFRPMDEQLMPKPAFVALRAADELGLGVQGDAVAYLSEARQTLDFNLKRLAYRARNGKLEGVRLEAGQLVVTPLPGDVPAAAEELKWELGDMYPLVEVPDLLMEVHAWTGFADRFTHIRTQEPPHSIPAMLAGVLADATNLGAKRMAAASKGISAREIAWKRIFHTRPETYKLAQACISDRHAQHPHALLWGDGSTASSDGQFFQASDRAGGRSDINLHYGSEPGSKFYSHLSDQYGYFSILPISATESEAPYVLDGLFDHETELDIQEHFTDTGGASDHVFGLFALTGRRFAPRLRNLKDRRLHTFETPDAYPALREHIGAPINTSLIMEYWDDLLHLAASIQTRTVAPSTILKRLAASRNPNQLARALRELGRLERTLFMIEWYSDPALRRRCQAGLNKGEAAHKLKRAVFFHERGEIRDRSFESQAFRASGLNLVVSAIVHWNTVYLGRAVDHLRRQGRILPIEVLKHVSPLSWEHINLTGTYAWGEEPSLVDGFRPLRLPQPLAQAA</sequence>
<evidence type="ECO:0000256" key="1">
    <source>
        <dbReference type="ARBA" id="ARBA00009402"/>
    </source>
</evidence>
<protein>
    <submittedName>
        <fullName evidence="7">Tn3 family transposase</fullName>
    </submittedName>
</protein>
<evidence type="ECO:0000256" key="3">
    <source>
        <dbReference type="ARBA" id="ARBA00023125"/>
    </source>
</evidence>
<dbReference type="Pfam" id="PF13700">
    <property type="entry name" value="DUF4158"/>
    <property type="match status" value="1"/>
</dbReference>
<keyword evidence="4" id="KW-0233">DNA recombination</keyword>
<dbReference type="RefSeq" id="WP_377029207.1">
    <property type="nucleotide sequence ID" value="NZ_JBHOMY010000016.1"/>
</dbReference>
<dbReference type="Proteomes" id="UP001593940">
    <property type="component" value="Unassembled WGS sequence"/>
</dbReference>